<dbReference type="PROSITE" id="PS50975">
    <property type="entry name" value="ATP_GRASP"/>
    <property type="match status" value="1"/>
</dbReference>
<gene>
    <name evidence="3" type="ORF">UT24_C0032G0002</name>
</gene>
<dbReference type="Gene3D" id="3.30.470.20">
    <property type="entry name" value="ATP-grasp fold, B domain"/>
    <property type="match status" value="1"/>
</dbReference>
<dbReference type="Proteomes" id="UP000033881">
    <property type="component" value="Unassembled WGS sequence"/>
</dbReference>
<name>A0A0G0M6L6_9BACT</name>
<feature type="domain" description="ATP-grasp" evidence="2">
    <location>
        <begin position="131"/>
        <end position="321"/>
    </location>
</feature>
<organism evidence="3 4">
    <name type="scientific">Candidatus Woesebacteria bacterium GW2011_GWB1_39_12</name>
    <dbReference type="NCBI Taxonomy" id="1618574"/>
    <lineage>
        <taxon>Bacteria</taxon>
        <taxon>Candidatus Woeseibacteriota</taxon>
    </lineage>
</organism>
<evidence type="ECO:0000313" key="3">
    <source>
        <dbReference type="EMBL" id="KKQ98872.1"/>
    </source>
</evidence>
<dbReference type="InterPro" id="IPR048936">
    <property type="entry name" value="MvdD-like_ATPgrasp"/>
</dbReference>
<accession>A0A0G0M6L6</accession>
<dbReference type="SUPFAM" id="SSF56059">
    <property type="entry name" value="Glutathione synthetase ATP-binding domain-like"/>
    <property type="match status" value="1"/>
</dbReference>
<protein>
    <recommendedName>
        <fullName evidence="2">ATP-grasp domain-containing protein</fullName>
    </recommendedName>
</protein>
<keyword evidence="1" id="KW-0067">ATP-binding</keyword>
<evidence type="ECO:0000259" key="2">
    <source>
        <dbReference type="PROSITE" id="PS50975"/>
    </source>
</evidence>
<dbReference type="PANTHER" id="PTHR21621">
    <property type="entry name" value="RIBOSOMAL PROTEIN S6 MODIFICATION PROTEIN"/>
    <property type="match status" value="1"/>
</dbReference>
<keyword evidence="1" id="KW-0547">Nucleotide-binding</keyword>
<dbReference type="InterPro" id="IPR011761">
    <property type="entry name" value="ATP-grasp"/>
</dbReference>
<evidence type="ECO:0000313" key="4">
    <source>
        <dbReference type="Proteomes" id="UP000033881"/>
    </source>
</evidence>
<sequence length="327" mass="37580">MNEDSIVVVTNQYDPHADVVITELNRRSKNVIRLNTEDFPTKINFTFDSEVDMAEFVLPMSRVICFDSVKSIWYRRPEPCIVDPKVVDMSMRSFAQRESQAVLDSFYESFSGFWMSHPLKIRAASRKIYQLRLAKSLGLIVPPTLVTNNPERARDFYQNHKEEVIVKVLGPPVVETEGGFYSFSTVVVEEKDLVNLDYVRFAPTLLQAYIPKKFEFRITVVGSKLFICEIHSQDSEKSRIDWRLFDPENPIPHKQGKLPWEIERKIVKMVKLLGLSFAAIDMIVTPENEHVFLEINPNGQWAWIEELTGMPIAKAIADLLVRGGELG</sequence>
<dbReference type="GO" id="GO:0009432">
    <property type="term" value="P:SOS response"/>
    <property type="evidence" value="ECO:0007669"/>
    <property type="project" value="TreeGrafter"/>
</dbReference>
<dbReference type="Pfam" id="PF21068">
    <property type="entry name" value="ATPgraspMvdD"/>
    <property type="match status" value="1"/>
</dbReference>
<dbReference type="STRING" id="1618574.UT24_C0032G0002"/>
<dbReference type="AlphaFoldDB" id="A0A0G0M6L6"/>
<dbReference type="GO" id="GO:0005524">
    <property type="term" value="F:ATP binding"/>
    <property type="evidence" value="ECO:0007669"/>
    <property type="project" value="UniProtKB-UniRule"/>
</dbReference>
<dbReference type="GO" id="GO:0046872">
    <property type="term" value="F:metal ion binding"/>
    <property type="evidence" value="ECO:0007669"/>
    <property type="project" value="InterPro"/>
</dbReference>
<dbReference type="EMBL" id="LBWB01000032">
    <property type="protein sequence ID" value="KKQ98872.1"/>
    <property type="molecule type" value="Genomic_DNA"/>
</dbReference>
<reference evidence="3 4" key="1">
    <citation type="journal article" date="2015" name="Nature">
        <title>rRNA introns, odd ribosomes, and small enigmatic genomes across a large radiation of phyla.</title>
        <authorList>
            <person name="Brown C.T."/>
            <person name="Hug L.A."/>
            <person name="Thomas B.C."/>
            <person name="Sharon I."/>
            <person name="Castelle C.J."/>
            <person name="Singh A."/>
            <person name="Wilkins M.J."/>
            <person name="Williams K.H."/>
            <person name="Banfield J.F."/>
        </authorList>
    </citation>
    <scope>NUCLEOTIDE SEQUENCE [LARGE SCALE GENOMIC DNA]</scope>
</reference>
<evidence type="ECO:0000256" key="1">
    <source>
        <dbReference type="PROSITE-ProRule" id="PRU00409"/>
    </source>
</evidence>
<dbReference type="GO" id="GO:0018169">
    <property type="term" value="F:ribosomal S6-glutamic acid ligase activity"/>
    <property type="evidence" value="ECO:0007669"/>
    <property type="project" value="TreeGrafter"/>
</dbReference>
<dbReference type="PANTHER" id="PTHR21621:SF0">
    <property type="entry name" value="BETA-CITRYLGLUTAMATE SYNTHASE B-RELATED"/>
    <property type="match status" value="1"/>
</dbReference>
<proteinExistence type="predicted"/>
<dbReference type="GO" id="GO:0005737">
    <property type="term" value="C:cytoplasm"/>
    <property type="evidence" value="ECO:0007669"/>
    <property type="project" value="TreeGrafter"/>
</dbReference>
<comment type="caution">
    <text evidence="3">The sequence shown here is derived from an EMBL/GenBank/DDBJ whole genome shotgun (WGS) entry which is preliminary data.</text>
</comment>